<dbReference type="AlphaFoldDB" id="A0A0L0G3P7"/>
<gene>
    <name evidence="1" type="ORF">SARC_04037</name>
</gene>
<sequence length="240" mass="26737">MTIEQDLKRSLADVSHNLHQPCKRFHSSSVYDSDSNYNLSTDDTMLTCGSTGINGLDGTSSRRDSGAVCDAYDDSNSYSNTHAQLDFRTCGGSRVRCESSMVLAKAARRITRTQPQPQLQSQSLAIPVRHSISTDEYATLLCRAEPDTVAMSDRDLYNEWVFNSDNSYTPSQIRWLQKHQPAMVGDALGRGHVSNGVWGDDYGNNTNANARRTHCDTDEVLRRQVARFGSKLRTTQSSFL</sequence>
<dbReference type="EMBL" id="KQ241813">
    <property type="protein sequence ID" value="KNC83732.1"/>
    <property type="molecule type" value="Genomic_DNA"/>
</dbReference>
<dbReference type="Proteomes" id="UP000054560">
    <property type="component" value="Unassembled WGS sequence"/>
</dbReference>
<evidence type="ECO:0000313" key="1">
    <source>
        <dbReference type="EMBL" id="KNC83732.1"/>
    </source>
</evidence>
<name>A0A0L0G3P7_9EUKA</name>
<accession>A0A0L0G3P7</accession>
<protein>
    <submittedName>
        <fullName evidence="1">Uncharacterized protein</fullName>
    </submittedName>
</protein>
<dbReference type="RefSeq" id="XP_014157634.1">
    <property type="nucleotide sequence ID" value="XM_014302159.1"/>
</dbReference>
<evidence type="ECO:0000313" key="2">
    <source>
        <dbReference type="Proteomes" id="UP000054560"/>
    </source>
</evidence>
<proteinExistence type="predicted"/>
<reference evidence="1 2" key="1">
    <citation type="submission" date="2011-02" db="EMBL/GenBank/DDBJ databases">
        <title>The Genome Sequence of Sphaeroforma arctica JP610.</title>
        <authorList>
            <consortium name="The Broad Institute Genome Sequencing Platform"/>
            <person name="Russ C."/>
            <person name="Cuomo C."/>
            <person name="Young S.K."/>
            <person name="Zeng Q."/>
            <person name="Gargeya S."/>
            <person name="Alvarado L."/>
            <person name="Berlin A."/>
            <person name="Chapman S.B."/>
            <person name="Chen Z."/>
            <person name="Freedman E."/>
            <person name="Gellesch M."/>
            <person name="Goldberg J."/>
            <person name="Griggs A."/>
            <person name="Gujja S."/>
            <person name="Heilman E."/>
            <person name="Heiman D."/>
            <person name="Howarth C."/>
            <person name="Mehta T."/>
            <person name="Neiman D."/>
            <person name="Pearson M."/>
            <person name="Roberts A."/>
            <person name="Saif S."/>
            <person name="Shea T."/>
            <person name="Shenoy N."/>
            <person name="Sisk P."/>
            <person name="Stolte C."/>
            <person name="Sykes S."/>
            <person name="White J."/>
            <person name="Yandava C."/>
            <person name="Burger G."/>
            <person name="Gray M.W."/>
            <person name="Holland P.W.H."/>
            <person name="King N."/>
            <person name="Lang F.B.F."/>
            <person name="Roger A.J."/>
            <person name="Ruiz-Trillo I."/>
            <person name="Haas B."/>
            <person name="Nusbaum C."/>
            <person name="Birren B."/>
        </authorList>
    </citation>
    <scope>NUCLEOTIDE SEQUENCE [LARGE SCALE GENOMIC DNA]</scope>
    <source>
        <strain evidence="1 2">JP610</strain>
    </source>
</reference>
<dbReference type="GeneID" id="25904541"/>
<organism evidence="1 2">
    <name type="scientific">Sphaeroforma arctica JP610</name>
    <dbReference type="NCBI Taxonomy" id="667725"/>
    <lineage>
        <taxon>Eukaryota</taxon>
        <taxon>Ichthyosporea</taxon>
        <taxon>Ichthyophonida</taxon>
        <taxon>Sphaeroforma</taxon>
    </lineage>
</organism>
<keyword evidence="2" id="KW-1185">Reference proteome</keyword>